<dbReference type="EMBL" id="KV875766">
    <property type="protein sequence ID" value="RZR72850.1"/>
    <property type="molecule type" value="Genomic_DNA"/>
</dbReference>
<organism evidence="1">
    <name type="scientific">Ensete ventricosum</name>
    <name type="common">Abyssinian banana</name>
    <name type="synonym">Musa ensete</name>
    <dbReference type="NCBI Taxonomy" id="4639"/>
    <lineage>
        <taxon>Eukaryota</taxon>
        <taxon>Viridiplantae</taxon>
        <taxon>Streptophyta</taxon>
        <taxon>Embryophyta</taxon>
        <taxon>Tracheophyta</taxon>
        <taxon>Spermatophyta</taxon>
        <taxon>Magnoliopsida</taxon>
        <taxon>Liliopsida</taxon>
        <taxon>Zingiberales</taxon>
        <taxon>Musaceae</taxon>
        <taxon>Ensete</taxon>
    </lineage>
</organism>
<gene>
    <name evidence="1" type="ORF">BHM03_00017973</name>
</gene>
<sequence length="65" mass="7646">MPRYCRGGSFVCAHRILHRMEALVISIWGLCTTEGEFRLQVLRQDFRGVIDPFLSWRERVGHERG</sequence>
<evidence type="ECO:0000313" key="1">
    <source>
        <dbReference type="EMBL" id="RZR72850.1"/>
    </source>
</evidence>
<dbReference type="AlphaFoldDB" id="A0A445MF09"/>
<reference evidence="1" key="1">
    <citation type="journal article" date="2018" name="Data Brief">
        <title>Genome sequence data from 17 accessions of Ensete ventricosum, a staple food crop for millions in Ethiopia.</title>
        <authorList>
            <person name="Yemataw Z."/>
            <person name="Muzemil S."/>
            <person name="Ambachew D."/>
            <person name="Tripathi L."/>
            <person name="Tesfaye K."/>
            <person name="Chala A."/>
            <person name="Farbos A."/>
            <person name="O'Neill P."/>
            <person name="Moore K."/>
            <person name="Grant M."/>
            <person name="Studholme D.J."/>
        </authorList>
    </citation>
    <scope>NUCLEOTIDE SEQUENCE [LARGE SCALE GENOMIC DNA]</scope>
    <source>
        <tissue evidence="1">Leaf</tissue>
    </source>
</reference>
<dbReference type="Proteomes" id="UP000290560">
    <property type="component" value="Unassembled WGS sequence"/>
</dbReference>
<accession>A0A445MF09</accession>
<protein>
    <submittedName>
        <fullName evidence="1">Uncharacterized protein</fullName>
    </submittedName>
</protein>
<name>A0A445MF09_ENSVE</name>
<proteinExistence type="predicted"/>